<dbReference type="InterPro" id="IPR029068">
    <property type="entry name" value="Glyas_Bleomycin-R_OHBP_Dase"/>
</dbReference>
<evidence type="ECO:0000313" key="3">
    <source>
        <dbReference type="Proteomes" id="UP000252770"/>
    </source>
</evidence>
<comment type="caution">
    <text evidence="2">The sequence shown here is derived from an EMBL/GenBank/DDBJ whole genome shotgun (WGS) entry which is preliminary data.</text>
</comment>
<sequence>MTNDTLLRAEAVPTGEAVLNPFAILDDAAGWVTFVTEVFDAPEVLEARTPLPDGRLIHAQVQMGTVQLMCADRLDGWPARPALLQVWVRDLDLVLRRAAERGAETVTEPTPFWGETSLARVLDPWDNLWWLYAPAPGQADPADDSDVVFSTLDRALHSLSTGA</sequence>
<dbReference type="RefSeq" id="WP_114125813.1">
    <property type="nucleotide sequence ID" value="NZ_QOUI01000003.1"/>
</dbReference>
<dbReference type="Proteomes" id="UP000252770">
    <property type="component" value="Unassembled WGS sequence"/>
</dbReference>
<dbReference type="Gene3D" id="3.10.180.10">
    <property type="entry name" value="2,3-Dihydroxybiphenyl 1,2-Dioxygenase, domain 1"/>
    <property type="match status" value="1"/>
</dbReference>
<dbReference type="Pfam" id="PF00903">
    <property type="entry name" value="Glyoxalase"/>
    <property type="match status" value="1"/>
</dbReference>
<dbReference type="SUPFAM" id="SSF54593">
    <property type="entry name" value="Glyoxalase/Bleomycin resistance protein/Dihydroxybiphenyl dioxygenase"/>
    <property type="match status" value="1"/>
</dbReference>
<protein>
    <submittedName>
        <fullName evidence="2">Bleomycin resistance protein</fullName>
    </submittedName>
</protein>
<accession>A0A367YZ91</accession>
<dbReference type="InterPro" id="IPR004360">
    <property type="entry name" value="Glyas_Fos-R_dOase_dom"/>
</dbReference>
<evidence type="ECO:0000313" key="2">
    <source>
        <dbReference type="EMBL" id="RCK70271.1"/>
    </source>
</evidence>
<proteinExistence type="predicted"/>
<dbReference type="AlphaFoldDB" id="A0A367YZ91"/>
<organism evidence="2 3">
    <name type="scientific">Desertihabitans brevis</name>
    <dbReference type="NCBI Taxonomy" id="2268447"/>
    <lineage>
        <taxon>Bacteria</taxon>
        <taxon>Bacillati</taxon>
        <taxon>Actinomycetota</taxon>
        <taxon>Actinomycetes</taxon>
        <taxon>Propionibacteriales</taxon>
        <taxon>Propionibacteriaceae</taxon>
        <taxon>Desertihabitans</taxon>
    </lineage>
</organism>
<dbReference type="EMBL" id="QOUI01000003">
    <property type="protein sequence ID" value="RCK70271.1"/>
    <property type="molecule type" value="Genomic_DNA"/>
</dbReference>
<name>A0A367YZ91_9ACTN</name>
<gene>
    <name evidence="2" type="ORF">DT076_06315</name>
</gene>
<reference evidence="2 3" key="1">
    <citation type="submission" date="2018-07" db="EMBL/GenBank/DDBJ databases">
        <title>Desertimonas flava gen. nov. sp. nov.</title>
        <authorList>
            <person name="Liu S."/>
        </authorList>
    </citation>
    <scope>NUCLEOTIDE SEQUENCE [LARGE SCALE GENOMIC DNA]</scope>
    <source>
        <strain evidence="2 3">16Sb5-5</strain>
    </source>
</reference>
<evidence type="ECO:0000259" key="1">
    <source>
        <dbReference type="Pfam" id="PF00903"/>
    </source>
</evidence>
<keyword evidence="3" id="KW-1185">Reference proteome</keyword>
<feature type="domain" description="Glyoxalase/fosfomycin resistance/dioxygenase" evidence="1">
    <location>
        <begin position="26"/>
        <end position="131"/>
    </location>
</feature>